<gene>
    <name evidence="1" type="ORF">LS71_003195</name>
</gene>
<dbReference type="RefSeq" id="WP_034354356.1">
    <property type="nucleotide sequence ID" value="NZ_JRPR02000001.1"/>
</dbReference>
<name>A0A4V6I2X5_9HELI</name>
<protein>
    <submittedName>
        <fullName evidence="1">Uncharacterized protein</fullName>
    </submittedName>
</protein>
<sequence length="478" mass="55399">MNLWILTEERPKIDVLDFIIKRFLQDKKLCAFINNLRILPIVKNNKFTFNYEIIGIENKQFDKIYLKIISGNSSFVDYLVFFQENEPNIEDSPIYAIEETKTDDKESRNTGVYQRITKFVYLDFFYPSTIKIMFYNLKIEQKETPTQTSIFGTKILRTLGVEIVGKQFVDSDILEPFKDVDDLIDFKNAMRKPPKNNTPINIIKIYDSDTSICHNKMPFYDISKIQISGRLFKNNSLSHDPNIGAISGIAAVLRKLRFNGDIEIISHGLNQNHLGKNNKFIHIANKLNISLQGLTLPQTKLPKAYWHYEIKGEKLVSIFIHMVIESFSYAKAIFENHAGCEKSYFLTSSGEHIPLQKYENREAYKAGDKNARLFIPDLILLDVQNLEIINIEGKKFQNKAQGIEELKNYNFIEQEYIKKYYPAYKIIRTLVLYGGNKANILETEIGLLLDENGNIILGIKAPKIFILSITNLINFWKK</sequence>
<dbReference type="OrthoDB" id="354539at2"/>
<keyword evidence="2" id="KW-1185">Reference proteome</keyword>
<proteinExistence type="predicted"/>
<dbReference type="EMBL" id="JRPR02000001">
    <property type="protein sequence ID" value="TLD97752.1"/>
    <property type="molecule type" value="Genomic_DNA"/>
</dbReference>
<dbReference type="Proteomes" id="UP000029733">
    <property type="component" value="Unassembled WGS sequence"/>
</dbReference>
<dbReference type="AlphaFoldDB" id="A0A4V6I2X5"/>
<evidence type="ECO:0000313" key="1">
    <source>
        <dbReference type="EMBL" id="TLD97752.1"/>
    </source>
</evidence>
<dbReference type="STRING" id="1677920.LS71_04715"/>
<organism evidence="1 2">
    <name type="scientific">Helicobacter jaachi</name>
    <dbReference type="NCBI Taxonomy" id="1677920"/>
    <lineage>
        <taxon>Bacteria</taxon>
        <taxon>Pseudomonadati</taxon>
        <taxon>Campylobacterota</taxon>
        <taxon>Epsilonproteobacteria</taxon>
        <taxon>Campylobacterales</taxon>
        <taxon>Helicobacteraceae</taxon>
        <taxon>Helicobacter</taxon>
    </lineage>
</organism>
<reference evidence="1 2" key="1">
    <citation type="journal article" date="2014" name="Genome Announc.">
        <title>Draft genome sequences of eight enterohepatic helicobacter species isolated from both laboratory and wild rodents.</title>
        <authorList>
            <person name="Sheh A."/>
            <person name="Shen Z."/>
            <person name="Fox J.G."/>
        </authorList>
    </citation>
    <scope>NUCLEOTIDE SEQUENCE [LARGE SCALE GENOMIC DNA]</scope>
    <source>
        <strain evidence="1 2">MIT 09-6949</strain>
    </source>
</reference>
<comment type="caution">
    <text evidence="1">The sequence shown here is derived from an EMBL/GenBank/DDBJ whole genome shotgun (WGS) entry which is preliminary data.</text>
</comment>
<evidence type="ECO:0000313" key="2">
    <source>
        <dbReference type="Proteomes" id="UP000029733"/>
    </source>
</evidence>
<accession>A0A4V6I2X5</accession>